<organism evidence="1 2">
    <name type="scientific">Lactobacillus phage Lenus</name>
    <dbReference type="NCBI Taxonomy" id="2053682"/>
    <lineage>
        <taxon>Viruses</taxon>
        <taxon>Duplodnaviria</taxon>
        <taxon>Heunggongvirae</taxon>
        <taxon>Uroviricota</taxon>
        <taxon>Caudoviricetes</taxon>
        <taxon>Tybeckvirinae</taxon>
        <taxon>Lenusvirus</taxon>
        <taxon>Lenusvirus lenus</taxon>
    </lineage>
</organism>
<evidence type="ECO:0000313" key="1">
    <source>
        <dbReference type="EMBL" id="ATW59438.1"/>
    </source>
</evidence>
<protein>
    <submittedName>
        <fullName evidence="1">Uncharacterized protein</fullName>
    </submittedName>
</protein>
<dbReference type="EMBL" id="MG252693">
    <property type="protein sequence ID" value="ATW59438.1"/>
    <property type="molecule type" value="Genomic_DNA"/>
</dbReference>
<evidence type="ECO:0000313" key="2">
    <source>
        <dbReference type="Proteomes" id="UP000241560"/>
    </source>
</evidence>
<reference evidence="1 2" key="1">
    <citation type="submission" date="2017-10" db="EMBL/GenBank/DDBJ databases">
        <title>Isolation and characterisation of Lactobacillus bacteriophages that infect wine-derived L. plantarum strains.</title>
        <authorList>
            <person name="Kyrkou I."/>
            <person name="Hestbjerg Hansen L."/>
        </authorList>
    </citation>
    <scope>NUCLEOTIDE SEQUENCE [LARGE SCALE GENOMIC DNA]</scope>
</reference>
<proteinExistence type="predicted"/>
<dbReference type="KEGG" id="vg:54986245"/>
<dbReference type="Proteomes" id="UP000241560">
    <property type="component" value="Segment"/>
</dbReference>
<dbReference type="RefSeq" id="YP_009795868.1">
    <property type="nucleotide sequence ID" value="NC_047897.1"/>
</dbReference>
<sequence>MDIKDIVAVMMVKINSDDKVGKLSIVSDDDNDGMIIDRVDKMEVEFYSEADFEEPSRENFEDFIGELNSDVYKLPEGVTLHFLTELKGE</sequence>
<dbReference type="GeneID" id="54986245"/>
<name>A0A2H4PB64_9CAUD</name>
<accession>A0A2H4PB64</accession>
<keyword evidence="2" id="KW-1185">Reference proteome</keyword>